<dbReference type="SUPFAM" id="SSF140453">
    <property type="entry name" value="EsxAB dimer-like"/>
    <property type="match status" value="1"/>
</dbReference>
<dbReference type="Proteomes" id="UP000718281">
    <property type="component" value="Unassembled WGS sequence"/>
</dbReference>
<reference evidence="1 2" key="1">
    <citation type="submission" date="2020-10" db="EMBL/GenBank/DDBJ databases">
        <title>Connecting structure to function with the recovery of over 1000 high-quality activated sludge metagenome-assembled genomes encoding full-length rRNA genes using long-read sequencing.</title>
        <authorList>
            <person name="Singleton C.M."/>
            <person name="Petriglieri F."/>
            <person name="Kristensen J.M."/>
            <person name="Kirkegaard R.H."/>
            <person name="Michaelsen T.Y."/>
            <person name="Andersen M.H."/>
            <person name="Karst S.M."/>
            <person name="Dueholm M.S."/>
            <person name="Nielsen P.H."/>
            <person name="Albertsen M."/>
        </authorList>
    </citation>
    <scope>NUCLEOTIDE SEQUENCE [LARGE SCALE GENOMIC DNA]</scope>
    <source>
        <strain evidence="1">AalE_18-Q3-R2-46_BAT3C.188</strain>
    </source>
</reference>
<dbReference type="EMBL" id="JADIXZ010000004">
    <property type="protein sequence ID" value="MBK6301302.1"/>
    <property type="molecule type" value="Genomic_DNA"/>
</dbReference>
<organism evidence="1 2">
    <name type="scientific">Candidatus Phosphoribacter hodrii</name>
    <dbReference type="NCBI Taxonomy" id="2953743"/>
    <lineage>
        <taxon>Bacteria</taxon>
        <taxon>Bacillati</taxon>
        <taxon>Actinomycetota</taxon>
        <taxon>Actinomycetes</taxon>
        <taxon>Micrococcales</taxon>
        <taxon>Dermatophilaceae</taxon>
        <taxon>Candidatus Phosphoribacter</taxon>
    </lineage>
</organism>
<protein>
    <submittedName>
        <fullName evidence="1">WXG100 family type VII secretion target</fullName>
    </submittedName>
</protein>
<accession>A0A934X5T5</accession>
<gene>
    <name evidence="1" type="ORF">IPF40_09720</name>
</gene>
<dbReference type="Pfam" id="PF06013">
    <property type="entry name" value="WXG100"/>
    <property type="match status" value="1"/>
</dbReference>
<sequence>MGMEVDVVEGLGRQLKSQAQQIQSVISQIENLVNQAVSSWDGKDSQDFHQWWTGEHKPNLTKLQHAIDGLGTSAINNASEQRQVSGH</sequence>
<evidence type="ECO:0000313" key="2">
    <source>
        <dbReference type="Proteomes" id="UP000718281"/>
    </source>
</evidence>
<proteinExistence type="predicted"/>
<comment type="caution">
    <text evidence="1">The sequence shown here is derived from an EMBL/GenBank/DDBJ whole genome shotgun (WGS) entry which is preliminary data.</text>
</comment>
<name>A0A934X5T5_9MICO</name>
<dbReference type="InterPro" id="IPR010310">
    <property type="entry name" value="T7SS_ESAT-6-like"/>
</dbReference>
<dbReference type="Gene3D" id="1.10.287.1060">
    <property type="entry name" value="ESAT-6-like"/>
    <property type="match status" value="1"/>
</dbReference>
<evidence type="ECO:0000313" key="1">
    <source>
        <dbReference type="EMBL" id="MBK6301302.1"/>
    </source>
</evidence>
<dbReference type="AlphaFoldDB" id="A0A934X5T5"/>
<dbReference type="InterPro" id="IPR036689">
    <property type="entry name" value="ESAT-6-like_sf"/>
</dbReference>